<accession>A0A1C0YMD0</accession>
<dbReference type="EMBL" id="MASJ01000001">
    <property type="protein sequence ID" value="OCS88293.1"/>
    <property type="molecule type" value="Genomic_DNA"/>
</dbReference>
<name>A0A1C0YMD0_9BACL</name>
<dbReference type="InterPro" id="IPR011528">
    <property type="entry name" value="NERD"/>
</dbReference>
<dbReference type="AlphaFoldDB" id="A0A1C0YMD0"/>
<keyword evidence="3" id="KW-1185">Reference proteome</keyword>
<dbReference type="OrthoDB" id="2433183at2"/>
<proteinExistence type="predicted"/>
<sequence>MAQLIKLQDYISRYQLDLNRYPTQFIRLKRVQWDRVKEQFERGGAQQQWEPIEIQDDEEKPKPSFLKRLFTKKSMEEDAHINIEDLSVESELDAEDTIPEEATTLHFEPRMVFEPKNIEELKRMYLDQFFHFQLKWASSTLLEKSYVDPRYMRDTLLRTLTQSLPDSYLLLYLPVFQVKKAPVEVDIVLLTPTEVLCITPIEQQDLAVYVADGERFWTRKIDKTSKKVLSPMIQLNRMESIVSSLLRQHQIDLPVRKVVLSRNGFIDQPATVYGTQFIDQRKFSEWFLQLKRSTSPMKHMQIQAASVILSHTQTTSFQRDLWKNDEEAAQHAAAEELQDQPKD</sequence>
<reference evidence="2 3" key="1">
    <citation type="submission" date="2016-07" db="EMBL/GenBank/DDBJ databases">
        <title>Caryophanon tenue genome sequencing.</title>
        <authorList>
            <person name="Verma A."/>
            <person name="Pal Y."/>
            <person name="Krishnamurthi S."/>
        </authorList>
    </citation>
    <scope>NUCLEOTIDE SEQUENCE [LARGE SCALE GENOMIC DNA]</scope>
    <source>
        <strain evidence="2 3">DSM 14152</strain>
    </source>
</reference>
<feature type="domain" description="NERD" evidence="1">
    <location>
        <begin position="160"/>
        <end position="259"/>
    </location>
</feature>
<evidence type="ECO:0000259" key="1">
    <source>
        <dbReference type="Pfam" id="PF08378"/>
    </source>
</evidence>
<evidence type="ECO:0000313" key="2">
    <source>
        <dbReference type="EMBL" id="OCS88293.1"/>
    </source>
</evidence>
<evidence type="ECO:0000313" key="3">
    <source>
        <dbReference type="Proteomes" id="UP000093199"/>
    </source>
</evidence>
<comment type="caution">
    <text evidence="2">The sequence shown here is derived from an EMBL/GenBank/DDBJ whole genome shotgun (WGS) entry which is preliminary data.</text>
</comment>
<dbReference type="Pfam" id="PF08378">
    <property type="entry name" value="NERD"/>
    <property type="match status" value="1"/>
</dbReference>
<gene>
    <name evidence="2" type="ORF">A6M13_00165</name>
</gene>
<dbReference type="RefSeq" id="WP_066542089.1">
    <property type="nucleotide sequence ID" value="NZ_MASJ01000001.1"/>
</dbReference>
<dbReference type="InterPro" id="IPR012397">
    <property type="entry name" value="Pullulanase"/>
</dbReference>
<dbReference type="PIRSF" id="PIRSF012560">
    <property type="entry name" value="Pullulanase"/>
    <property type="match status" value="1"/>
</dbReference>
<dbReference type="Proteomes" id="UP000093199">
    <property type="component" value="Unassembled WGS sequence"/>
</dbReference>
<organism evidence="2 3">
    <name type="scientific">Caryophanon tenue</name>
    <dbReference type="NCBI Taxonomy" id="33978"/>
    <lineage>
        <taxon>Bacteria</taxon>
        <taxon>Bacillati</taxon>
        <taxon>Bacillota</taxon>
        <taxon>Bacilli</taxon>
        <taxon>Bacillales</taxon>
        <taxon>Caryophanaceae</taxon>
        <taxon>Caryophanon</taxon>
    </lineage>
</organism>
<protein>
    <recommendedName>
        <fullName evidence="1">NERD domain-containing protein</fullName>
    </recommendedName>
</protein>
<dbReference type="STRING" id="33978.A6M13_00165"/>